<name>A0A5C6RU49_9FLAO</name>
<dbReference type="Pfam" id="PF13585">
    <property type="entry name" value="CHU_C"/>
    <property type="match status" value="1"/>
</dbReference>
<keyword evidence="2" id="KW-1185">Reference proteome</keyword>
<organism evidence="1 2">
    <name type="scientific">Vicingus serpentipes</name>
    <dbReference type="NCBI Taxonomy" id="1926625"/>
    <lineage>
        <taxon>Bacteria</taxon>
        <taxon>Pseudomonadati</taxon>
        <taxon>Bacteroidota</taxon>
        <taxon>Flavobacteriia</taxon>
        <taxon>Flavobacteriales</taxon>
        <taxon>Vicingaceae</taxon>
        <taxon>Vicingus</taxon>
    </lineage>
</organism>
<dbReference type="EMBL" id="VOOS01000003">
    <property type="protein sequence ID" value="TXB65485.1"/>
    <property type="molecule type" value="Genomic_DNA"/>
</dbReference>
<dbReference type="RefSeq" id="WP_147100559.1">
    <property type="nucleotide sequence ID" value="NZ_VOOS01000003.1"/>
</dbReference>
<dbReference type="AlphaFoldDB" id="A0A5C6RU49"/>
<dbReference type="Proteomes" id="UP000321721">
    <property type="component" value="Unassembled WGS sequence"/>
</dbReference>
<dbReference type="NCBIfam" id="TIGR04131">
    <property type="entry name" value="Bac_Flav_CTERM"/>
    <property type="match status" value="1"/>
</dbReference>
<proteinExistence type="predicted"/>
<evidence type="ECO:0000313" key="1">
    <source>
        <dbReference type="EMBL" id="TXB65485.1"/>
    </source>
</evidence>
<evidence type="ECO:0000313" key="2">
    <source>
        <dbReference type="Proteomes" id="UP000321721"/>
    </source>
</evidence>
<reference evidence="1 2" key="1">
    <citation type="submission" date="2019-08" db="EMBL/GenBank/DDBJ databases">
        <title>Genome of Vicingus serpentipes NCIMB 15042.</title>
        <authorList>
            <person name="Bowman J.P."/>
        </authorList>
    </citation>
    <scope>NUCLEOTIDE SEQUENCE [LARGE SCALE GENOMIC DNA]</scope>
    <source>
        <strain evidence="1 2">NCIMB 15042</strain>
    </source>
</reference>
<protein>
    <submittedName>
        <fullName evidence="1">Gliding motility-associated C-terminal domain-containing protein</fullName>
    </submittedName>
</protein>
<gene>
    <name evidence="1" type="ORF">FRY74_08670</name>
</gene>
<accession>A0A5C6RU49</accession>
<sequence>MNKFLGLQVIISLCLLSTKVYSQCDTTDIVVNKVIMPNIFTPDIDGYNDGFSIYADCIKSIEKKIYNRWGQLLYKSNFVNDQWNGRTTTGSEVPEGTYFYVFDVVYSFNNIESQKTYKGSLTLMR</sequence>
<comment type="caution">
    <text evidence="1">The sequence shown here is derived from an EMBL/GenBank/DDBJ whole genome shotgun (WGS) entry which is preliminary data.</text>
</comment>
<dbReference type="InterPro" id="IPR026341">
    <property type="entry name" value="T9SS_type_B"/>
</dbReference>
<dbReference type="OrthoDB" id="9765926at2"/>